<gene>
    <name evidence="1" type="ORF">ACJMK2_013694</name>
</gene>
<sequence>FLTRRQRTAETISWAASVSTSEDNGVFCYCESTSNTDDVDDMIRCNGNIANLNGYISLVSRLNALLKEDGTAKITNIRNVKT</sequence>
<dbReference type="Proteomes" id="UP001634394">
    <property type="component" value="Unassembled WGS sequence"/>
</dbReference>
<comment type="caution">
    <text evidence="1">The sequence shown here is derived from an EMBL/GenBank/DDBJ whole genome shotgun (WGS) entry which is preliminary data.</text>
</comment>
<organism evidence="1 2">
    <name type="scientific">Sinanodonta woodiana</name>
    <name type="common">Chinese pond mussel</name>
    <name type="synonym">Anodonta woodiana</name>
    <dbReference type="NCBI Taxonomy" id="1069815"/>
    <lineage>
        <taxon>Eukaryota</taxon>
        <taxon>Metazoa</taxon>
        <taxon>Spiralia</taxon>
        <taxon>Lophotrochozoa</taxon>
        <taxon>Mollusca</taxon>
        <taxon>Bivalvia</taxon>
        <taxon>Autobranchia</taxon>
        <taxon>Heteroconchia</taxon>
        <taxon>Palaeoheterodonta</taxon>
        <taxon>Unionida</taxon>
        <taxon>Unionoidea</taxon>
        <taxon>Unionidae</taxon>
        <taxon>Unioninae</taxon>
        <taxon>Sinanodonta</taxon>
    </lineage>
</organism>
<accession>A0ABD3UYA6</accession>
<dbReference type="EMBL" id="JBJQND010000014">
    <property type="protein sequence ID" value="KAL3854424.1"/>
    <property type="molecule type" value="Genomic_DNA"/>
</dbReference>
<keyword evidence="2" id="KW-1185">Reference proteome</keyword>
<reference evidence="1 2" key="1">
    <citation type="submission" date="2024-11" db="EMBL/GenBank/DDBJ databases">
        <title>Chromosome-level genome assembly of the freshwater bivalve Anodonta woodiana.</title>
        <authorList>
            <person name="Chen X."/>
        </authorList>
    </citation>
    <scope>NUCLEOTIDE SEQUENCE [LARGE SCALE GENOMIC DNA]</scope>
    <source>
        <strain evidence="1">MN2024</strain>
        <tissue evidence="1">Gills</tissue>
    </source>
</reference>
<evidence type="ECO:0000313" key="1">
    <source>
        <dbReference type="EMBL" id="KAL3854424.1"/>
    </source>
</evidence>
<dbReference type="AlphaFoldDB" id="A0ABD3UYA6"/>
<evidence type="ECO:0000313" key="2">
    <source>
        <dbReference type="Proteomes" id="UP001634394"/>
    </source>
</evidence>
<feature type="non-terminal residue" evidence="1">
    <location>
        <position position="1"/>
    </location>
</feature>
<name>A0ABD3UYA6_SINWO</name>
<proteinExistence type="predicted"/>
<protein>
    <submittedName>
        <fullName evidence="1">Uncharacterized protein</fullName>
    </submittedName>
</protein>